<evidence type="ECO:0000313" key="3">
    <source>
        <dbReference type="Proteomes" id="UP000054549"/>
    </source>
</evidence>
<evidence type="ECO:0000256" key="1">
    <source>
        <dbReference type="SAM" id="MobiDB-lite"/>
    </source>
</evidence>
<organism evidence="2 3">
    <name type="scientific">Amanita muscaria (strain Koide BX008)</name>
    <dbReference type="NCBI Taxonomy" id="946122"/>
    <lineage>
        <taxon>Eukaryota</taxon>
        <taxon>Fungi</taxon>
        <taxon>Dikarya</taxon>
        <taxon>Basidiomycota</taxon>
        <taxon>Agaricomycotina</taxon>
        <taxon>Agaricomycetes</taxon>
        <taxon>Agaricomycetidae</taxon>
        <taxon>Agaricales</taxon>
        <taxon>Pluteineae</taxon>
        <taxon>Amanitaceae</taxon>
        <taxon>Amanita</taxon>
    </lineage>
</organism>
<gene>
    <name evidence="2" type="ORF">M378DRAFT_164907</name>
</gene>
<dbReference type="EMBL" id="KN818263">
    <property type="protein sequence ID" value="KIL63024.1"/>
    <property type="molecule type" value="Genomic_DNA"/>
</dbReference>
<keyword evidence="3" id="KW-1185">Reference proteome</keyword>
<reference evidence="2 3" key="1">
    <citation type="submission" date="2014-04" db="EMBL/GenBank/DDBJ databases">
        <title>Evolutionary Origins and Diversification of the Mycorrhizal Mutualists.</title>
        <authorList>
            <consortium name="DOE Joint Genome Institute"/>
            <consortium name="Mycorrhizal Genomics Consortium"/>
            <person name="Kohler A."/>
            <person name="Kuo A."/>
            <person name="Nagy L.G."/>
            <person name="Floudas D."/>
            <person name="Copeland A."/>
            <person name="Barry K.W."/>
            <person name="Cichocki N."/>
            <person name="Veneault-Fourrey C."/>
            <person name="LaButti K."/>
            <person name="Lindquist E.A."/>
            <person name="Lipzen A."/>
            <person name="Lundell T."/>
            <person name="Morin E."/>
            <person name="Murat C."/>
            <person name="Riley R."/>
            <person name="Ohm R."/>
            <person name="Sun H."/>
            <person name="Tunlid A."/>
            <person name="Henrissat B."/>
            <person name="Grigoriev I.V."/>
            <person name="Hibbett D.S."/>
            <person name="Martin F."/>
        </authorList>
    </citation>
    <scope>NUCLEOTIDE SEQUENCE [LARGE SCALE GENOMIC DNA]</scope>
    <source>
        <strain evidence="2 3">Koide BX008</strain>
    </source>
</reference>
<protein>
    <submittedName>
        <fullName evidence="2">Uncharacterized protein</fullName>
    </submittedName>
</protein>
<dbReference type="AlphaFoldDB" id="A0A0C2T8T2"/>
<evidence type="ECO:0000313" key="2">
    <source>
        <dbReference type="EMBL" id="KIL63024.1"/>
    </source>
</evidence>
<dbReference type="HOGENOM" id="CLU_1578109_0_0_1"/>
<dbReference type="InParanoid" id="A0A0C2T8T2"/>
<accession>A0A0C2T8T2</accession>
<sequence length="169" mass="18732">MDHQTTSAAAPDPSAAMSRNATLQGTEAPVHQGPFTTLDEGCSRVPASISLTLSHRDHSILLQYFLACKAAGVIDNPRSPLSYAERLEALEKREDARRKLKPVFERTINANRRIAAIPRMTEGTFFLHDNNLKDFIFPRPFKTIRDVPFQVINPEQGWPGSSVSFGTAV</sequence>
<feature type="compositionally biased region" description="Low complexity" evidence="1">
    <location>
        <begin position="1"/>
        <end position="16"/>
    </location>
</feature>
<dbReference type="OrthoDB" id="2751409at2759"/>
<dbReference type="Proteomes" id="UP000054549">
    <property type="component" value="Unassembled WGS sequence"/>
</dbReference>
<proteinExistence type="predicted"/>
<feature type="region of interest" description="Disordered" evidence="1">
    <location>
        <begin position="1"/>
        <end position="20"/>
    </location>
</feature>
<name>A0A0C2T8T2_AMAMK</name>